<dbReference type="OrthoDB" id="10544362at2759"/>
<feature type="region of interest" description="Disordered" evidence="7">
    <location>
        <begin position="329"/>
        <end position="364"/>
    </location>
</feature>
<comment type="subcellular location">
    <subcellularLocation>
        <location evidence="1">Membrane</location>
        <topology evidence="1">Single-pass membrane protein</topology>
    </subcellularLocation>
</comment>
<dbReference type="Gene3D" id="2.60.40.10">
    <property type="entry name" value="Immunoglobulins"/>
    <property type="match status" value="1"/>
</dbReference>
<protein>
    <recommendedName>
        <fullName evidence="13">WSC domain-containing protein</fullName>
    </recommendedName>
</protein>
<keyword evidence="6" id="KW-0325">Glycoprotein</keyword>
<evidence type="ECO:0000256" key="4">
    <source>
        <dbReference type="ARBA" id="ARBA00022989"/>
    </source>
</evidence>
<keyword evidence="2 8" id="KW-0812">Transmembrane</keyword>
<dbReference type="InterPro" id="IPR013783">
    <property type="entry name" value="Ig-like_fold"/>
</dbReference>
<evidence type="ECO:0000259" key="10">
    <source>
        <dbReference type="PROSITE" id="PS51212"/>
    </source>
</evidence>
<reference evidence="11" key="1">
    <citation type="submission" date="2018-11" db="EMBL/GenBank/DDBJ databases">
        <authorList>
            <person name="Alioto T."/>
            <person name="Alioto T."/>
        </authorList>
    </citation>
    <scope>NUCLEOTIDE SEQUENCE</scope>
</reference>
<feature type="compositionally biased region" description="Polar residues" evidence="7">
    <location>
        <begin position="340"/>
        <end position="362"/>
    </location>
</feature>
<feature type="compositionally biased region" description="Low complexity" evidence="7">
    <location>
        <begin position="329"/>
        <end position="339"/>
    </location>
</feature>
<organism evidence="11 12">
    <name type="scientific">Mytilus galloprovincialis</name>
    <name type="common">Mediterranean mussel</name>
    <dbReference type="NCBI Taxonomy" id="29158"/>
    <lineage>
        <taxon>Eukaryota</taxon>
        <taxon>Metazoa</taxon>
        <taxon>Spiralia</taxon>
        <taxon>Lophotrochozoa</taxon>
        <taxon>Mollusca</taxon>
        <taxon>Bivalvia</taxon>
        <taxon>Autobranchia</taxon>
        <taxon>Pteriomorphia</taxon>
        <taxon>Mytilida</taxon>
        <taxon>Mytiloidea</taxon>
        <taxon>Mytilidae</taxon>
        <taxon>Mytilinae</taxon>
        <taxon>Mytilus</taxon>
    </lineage>
</organism>
<dbReference type="AlphaFoldDB" id="A0A8B6H2K7"/>
<dbReference type="Proteomes" id="UP000596742">
    <property type="component" value="Unassembled WGS sequence"/>
</dbReference>
<evidence type="ECO:0000256" key="1">
    <source>
        <dbReference type="ARBA" id="ARBA00004167"/>
    </source>
</evidence>
<evidence type="ECO:0000256" key="6">
    <source>
        <dbReference type="ARBA" id="ARBA00023180"/>
    </source>
</evidence>
<evidence type="ECO:0000313" key="12">
    <source>
        <dbReference type="Proteomes" id="UP000596742"/>
    </source>
</evidence>
<feature type="compositionally biased region" description="Polar residues" evidence="7">
    <location>
        <begin position="280"/>
        <end position="297"/>
    </location>
</feature>
<proteinExistence type="predicted"/>
<dbReference type="GO" id="GO:0005886">
    <property type="term" value="C:plasma membrane"/>
    <property type="evidence" value="ECO:0007669"/>
    <property type="project" value="TreeGrafter"/>
</dbReference>
<accession>A0A8B6H2K7</accession>
<sequence>METHYLQDGFCLIIFAAAYISFLECLETNEKCFSYIPLDWDDGIKNNSLTNSWCIQYCNQKNNGYKYAGTKVENCYCRKNYLYIPSTDLENCKQTCPDSSNGYFDCYPSLKYPDYGGNAIEIVNITNAGCVEYCRSSYYSFAVTRNNECYCRIGAPDSSFKADVALCNYRCSGKSSTYCGGGDVSTFVTVSLIGKVSIKVLNSVVQEAWRYESDPGGNIKDPITSNSSTINKYEGSTITNPSLTTKNVHLTDQGEYRCYARNKLGENTSNMLKLSVIETSDPSKSATATSDSQTTVKQSERSTHISTKSKADTTYSSVDTVSITQSITDTTDSSVDTISNTQSKTDNTDSLATPVTNTQKSVTPAGVRPKRLLCTCPKRYVNTKWHFLDGKDISDAVLRNLVLEDFEANIKPLISVKKKNVSKAIRKRTSAENLRRSAQSVGSGLSVLLIVPVALILAADLSRCFYSIRKTNYRNKTTKKCKKSGLPPQTVIKETESFDHDDLSTVSKRVQQAIGFGNKPSDHQPRDTCDIHMKEASFHAYPCDESEIEDKSEMSLSTSRHKCNSLCSVDSNPSGNRKRIIFSSDEATPECDLKKAGYELRCNRSKRQRKGHKKRKDEVYC</sequence>
<feature type="transmembrane region" description="Helical" evidence="8">
    <location>
        <begin position="445"/>
        <end position="466"/>
    </location>
</feature>
<evidence type="ECO:0000256" key="3">
    <source>
        <dbReference type="ARBA" id="ARBA00022729"/>
    </source>
</evidence>
<gene>
    <name evidence="11" type="ORF">MGAL_10B084699</name>
</gene>
<feature type="domain" description="Ig-like" evidence="9">
    <location>
        <begin position="209"/>
        <end position="275"/>
    </location>
</feature>
<dbReference type="SUPFAM" id="SSF48726">
    <property type="entry name" value="Immunoglobulin"/>
    <property type="match status" value="1"/>
</dbReference>
<evidence type="ECO:0000313" key="11">
    <source>
        <dbReference type="EMBL" id="VDI73180.1"/>
    </source>
</evidence>
<keyword evidence="3" id="KW-0732">Signal</keyword>
<dbReference type="InterPro" id="IPR007110">
    <property type="entry name" value="Ig-like_dom"/>
</dbReference>
<keyword evidence="4 8" id="KW-1133">Transmembrane helix</keyword>
<comment type="caution">
    <text evidence="11">The sequence shown here is derived from an EMBL/GenBank/DDBJ whole genome shotgun (WGS) entry which is preliminary data.</text>
</comment>
<dbReference type="PROSITE" id="PS51212">
    <property type="entry name" value="WSC"/>
    <property type="match status" value="1"/>
</dbReference>
<dbReference type="InterPro" id="IPR002889">
    <property type="entry name" value="WSC_carb-bd"/>
</dbReference>
<evidence type="ECO:0000256" key="8">
    <source>
        <dbReference type="SAM" id="Phobius"/>
    </source>
</evidence>
<dbReference type="PROSITE" id="PS50835">
    <property type="entry name" value="IG_LIKE"/>
    <property type="match status" value="1"/>
</dbReference>
<evidence type="ECO:0000256" key="2">
    <source>
        <dbReference type="ARBA" id="ARBA00022692"/>
    </source>
</evidence>
<evidence type="ECO:0008006" key="13">
    <source>
        <dbReference type="Google" id="ProtNLM"/>
    </source>
</evidence>
<dbReference type="Pfam" id="PF01822">
    <property type="entry name" value="WSC"/>
    <property type="match status" value="1"/>
</dbReference>
<dbReference type="InterPro" id="IPR036179">
    <property type="entry name" value="Ig-like_dom_sf"/>
</dbReference>
<evidence type="ECO:0000256" key="5">
    <source>
        <dbReference type="ARBA" id="ARBA00023136"/>
    </source>
</evidence>
<feature type="region of interest" description="Disordered" evidence="7">
    <location>
        <begin position="280"/>
        <end position="311"/>
    </location>
</feature>
<dbReference type="EMBL" id="UYJE01009401">
    <property type="protein sequence ID" value="VDI73180.1"/>
    <property type="molecule type" value="Genomic_DNA"/>
</dbReference>
<dbReference type="PANTHER" id="PTHR24269">
    <property type="entry name" value="KREMEN PROTEIN"/>
    <property type="match status" value="1"/>
</dbReference>
<dbReference type="InterPro" id="IPR051836">
    <property type="entry name" value="Kremen_rcpt"/>
</dbReference>
<keyword evidence="12" id="KW-1185">Reference proteome</keyword>
<name>A0A8B6H2K7_MYTGA</name>
<evidence type="ECO:0000259" key="9">
    <source>
        <dbReference type="PROSITE" id="PS50835"/>
    </source>
</evidence>
<keyword evidence="5 8" id="KW-0472">Membrane</keyword>
<evidence type="ECO:0000256" key="7">
    <source>
        <dbReference type="SAM" id="MobiDB-lite"/>
    </source>
</evidence>
<feature type="domain" description="WSC" evidence="10">
    <location>
        <begin position="100"/>
        <end position="192"/>
    </location>
</feature>
<dbReference type="PANTHER" id="PTHR24269:SF24">
    <property type="entry name" value="WSC DOMAIN-CONTAINING PROTEIN"/>
    <property type="match status" value="1"/>
</dbReference>